<keyword evidence="1" id="KW-1133">Transmembrane helix</keyword>
<keyword evidence="1" id="KW-0472">Membrane</keyword>
<comment type="caution">
    <text evidence="2">The sequence shown here is derived from an EMBL/GenBank/DDBJ whole genome shotgun (WGS) entry which is preliminary data.</text>
</comment>
<feature type="transmembrane region" description="Helical" evidence="1">
    <location>
        <begin position="56"/>
        <end position="79"/>
    </location>
</feature>
<evidence type="ECO:0000313" key="3">
    <source>
        <dbReference type="Proteomes" id="UP000095039"/>
    </source>
</evidence>
<organism evidence="2 3">
    <name type="scientific">Enterovibrio norvegicus FF-454</name>
    <dbReference type="NCBI Taxonomy" id="1185651"/>
    <lineage>
        <taxon>Bacteria</taxon>
        <taxon>Pseudomonadati</taxon>
        <taxon>Pseudomonadota</taxon>
        <taxon>Gammaproteobacteria</taxon>
        <taxon>Vibrionales</taxon>
        <taxon>Vibrionaceae</taxon>
        <taxon>Enterovibrio</taxon>
    </lineage>
</organism>
<dbReference type="Proteomes" id="UP000095039">
    <property type="component" value="Unassembled WGS sequence"/>
</dbReference>
<proteinExistence type="predicted"/>
<sequence>MNGNNEMHYSKPFPDQIDRIFRDHFRKWPRRFKWAVFFCFLLPISFYAALEQGMFAPSFLTILVIVFFGINATVVIWGLKMNSFAQRYWHRNYHIGGATTLAIVPLSLLIVQYSKYCL</sequence>
<feature type="transmembrane region" description="Helical" evidence="1">
    <location>
        <begin position="32"/>
        <end position="50"/>
    </location>
</feature>
<dbReference type="AlphaFoldDB" id="A0A1E5C610"/>
<keyword evidence="1" id="KW-0812">Transmembrane</keyword>
<dbReference type="EMBL" id="AJWN02000064">
    <property type="protein sequence ID" value="OEE60632.1"/>
    <property type="molecule type" value="Genomic_DNA"/>
</dbReference>
<gene>
    <name evidence="2" type="ORF">A1OK_10555</name>
</gene>
<accession>A0A1E5C610</accession>
<evidence type="ECO:0000256" key="1">
    <source>
        <dbReference type="SAM" id="Phobius"/>
    </source>
</evidence>
<evidence type="ECO:0000313" key="2">
    <source>
        <dbReference type="EMBL" id="OEE60632.1"/>
    </source>
</evidence>
<name>A0A1E5C610_9GAMM</name>
<protein>
    <submittedName>
        <fullName evidence="2">Uncharacterized protein</fullName>
    </submittedName>
</protein>
<feature type="transmembrane region" description="Helical" evidence="1">
    <location>
        <begin position="91"/>
        <end position="113"/>
    </location>
</feature>
<keyword evidence="3" id="KW-1185">Reference proteome</keyword>
<reference evidence="2 3" key="1">
    <citation type="journal article" date="2012" name="Science">
        <title>Ecological populations of bacteria act as socially cohesive units of antibiotic production and resistance.</title>
        <authorList>
            <person name="Cordero O.X."/>
            <person name="Wildschutte H."/>
            <person name="Kirkup B."/>
            <person name="Proehl S."/>
            <person name="Ngo L."/>
            <person name="Hussain F."/>
            <person name="Le Roux F."/>
            <person name="Mincer T."/>
            <person name="Polz M.F."/>
        </authorList>
    </citation>
    <scope>NUCLEOTIDE SEQUENCE [LARGE SCALE GENOMIC DNA]</scope>
    <source>
        <strain evidence="2 3">FF-454</strain>
    </source>
</reference>